<organism evidence="1 2">
    <name type="scientific">Cymbomonas tetramitiformis</name>
    <dbReference type="NCBI Taxonomy" id="36881"/>
    <lineage>
        <taxon>Eukaryota</taxon>
        <taxon>Viridiplantae</taxon>
        <taxon>Chlorophyta</taxon>
        <taxon>Pyramimonadophyceae</taxon>
        <taxon>Pyramimonadales</taxon>
        <taxon>Pyramimonadaceae</taxon>
        <taxon>Cymbomonas</taxon>
    </lineage>
</organism>
<comment type="caution">
    <text evidence="1">The sequence shown here is derived from an EMBL/GenBank/DDBJ whole genome shotgun (WGS) entry which is preliminary data.</text>
</comment>
<reference evidence="1 2" key="1">
    <citation type="journal article" date="2015" name="Genome Biol. Evol.">
        <title>Comparative Genomics of a Bacterivorous Green Alga Reveals Evolutionary Causalities and Consequences of Phago-Mixotrophic Mode of Nutrition.</title>
        <authorList>
            <person name="Burns J.A."/>
            <person name="Paasch A."/>
            <person name="Narechania A."/>
            <person name="Kim E."/>
        </authorList>
    </citation>
    <scope>NUCLEOTIDE SEQUENCE [LARGE SCALE GENOMIC DNA]</scope>
    <source>
        <strain evidence="1 2">PLY_AMNH</strain>
    </source>
</reference>
<dbReference type="AlphaFoldDB" id="A0AAE0CCY8"/>
<name>A0AAE0CCY8_9CHLO</name>
<dbReference type="EMBL" id="LGRX02025811">
    <property type="protein sequence ID" value="KAK3251825.1"/>
    <property type="molecule type" value="Genomic_DNA"/>
</dbReference>
<gene>
    <name evidence="1" type="ORF">CYMTET_38851</name>
</gene>
<keyword evidence="2" id="KW-1185">Reference proteome</keyword>
<proteinExistence type="predicted"/>
<evidence type="ECO:0000313" key="1">
    <source>
        <dbReference type="EMBL" id="KAK3251825.1"/>
    </source>
</evidence>
<evidence type="ECO:0000313" key="2">
    <source>
        <dbReference type="Proteomes" id="UP001190700"/>
    </source>
</evidence>
<sequence>MFARAAAVLIADTLKEGSWGSHVRITPMFEPELHFWESDDFRVFQRGIWLPRGDGLRLEVQHSDASEYGWGGLLEAGVHFIPESGSRHPRLQQLALDIVRFCVENEAVLSSQWVPREFEVETDVLSKPDWRDFVNWCNWPFHLIGELPLFLEAERSAATLVVPMWCTQPWWLLLCPDGVHFADCVVQWTELETSRSTFLPGLGRANERGVGLPDFRVFVVRVSLDEREPAGLGPSRLSSKFWQGMQFSEVDPVEVELLADVQRSMTGTREPSTIGGYSRAFVRYQL</sequence>
<accession>A0AAE0CCY8</accession>
<dbReference type="Proteomes" id="UP001190700">
    <property type="component" value="Unassembled WGS sequence"/>
</dbReference>
<protein>
    <submittedName>
        <fullName evidence="1">Uncharacterized protein</fullName>
    </submittedName>
</protein>